<evidence type="ECO:0000313" key="2">
    <source>
        <dbReference type="EMBL" id="GBN11255.1"/>
    </source>
</evidence>
<dbReference type="EMBL" id="BGPR01005554">
    <property type="protein sequence ID" value="GBN11255.1"/>
    <property type="molecule type" value="Genomic_DNA"/>
</dbReference>
<reference evidence="2 3" key="1">
    <citation type="journal article" date="2019" name="Sci. Rep.">
        <title>Orb-weaving spider Araneus ventricosus genome elucidates the spidroin gene catalogue.</title>
        <authorList>
            <person name="Kono N."/>
            <person name="Nakamura H."/>
            <person name="Ohtoshi R."/>
            <person name="Moran D.A.P."/>
            <person name="Shinohara A."/>
            <person name="Yoshida Y."/>
            <person name="Fujiwara M."/>
            <person name="Mori M."/>
            <person name="Tomita M."/>
            <person name="Arakawa K."/>
        </authorList>
    </citation>
    <scope>NUCLEOTIDE SEQUENCE [LARGE SCALE GENOMIC DNA]</scope>
</reference>
<dbReference type="AlphaFoldDB" id="A0A4Y2L9A3"/>
<evidence type="ECO:0000313" key="3">
    <source>
        <dbReference type="Proteomes" id="UP000499080"/>
    </source>
</evidence>
<dbReference type="Proteomes" id="UP000499080">
    <property type="component" value="Unassembled WGS sequence"/>
</dbReference>
<sequence length="87" mass="9916">MILISLVILTSRFEATRGIFRDTPRCFNRDLMKSTTPGLATPSKLTHHTSWKTFGHYVIFNVPQAPNAADLYWNKGFLPAPRPRPCQ</sequence>
<comment type="caution">
    <text evidence="2">The sequence shown here is derived from an EMBL/GenBank/DDBJ whole genome shotgun (WGS) entry which is preliminary data.</text>
</comment>
<keyword evidence="3" id="KW-1185">Reference proteome</keyword>
<feature type="chain" id="PRO_5021427923" description="Secreted protein" evidence="1">
    <location>
        <begin position="19"/>
        <end position="87"/>
    </location>
</feature>
<keyword evidence="1" id="KW-0732">Signal</keyword>
<proteinExistence type="predicted"/>
<gene>
    <name evidence="2" type="ORF">AVEN_62487_1</name>
</gene>
<evidence type="ECO:0000256" key="1">
    <source>
        <dbReference type="SAM" id="SignalP"/>
    </source>
</evidence>
<feature type="signal peptide" evidence="1">
    <location>
        <begin position="1"/>
        <end position="18"/>
    </location>
</feature>
<evidence type="ECO:0008006" key="4">
    <source>
        <dbReference type="Google" id="ProtNLM"/>
    </source>
</evidence>
<accession>A0A4Y2L9A3</accession>
<organism evidence="2 3">
    <name type="scientific">Araneus ventricosus</name>
    <name type="common">Orbweaver spider</name>
    <name type="synonym">Epeira ventricosa</name>
    <dbReference type="NCBI Taxonomy" id="182803"/>
    <lineage>
        <taxon>Eukaryota</taxon>
        <taxon>Metazoa</taxon>
        <taxon>Ecdysozoa</taxon>
        <taxon>Arthropoda</taxon>
        <taxon>Chelicerata</taxon>
        <taxon>Arachnida</taxon>
        <taxon>Araneae</taxon>
        <taxon>Araneomorphae</taxon>
        <taxon>Entelegynae</taxon>
        <taxon>Araneoidea</taxon>
        <taxon>Araneidae</taxon>
        <taxon>Araneus</taxon>
    </lineage>
</organism>
<protein>
    <recommendedName>
        <fullName evidence="4">Secreted protein</fullName>
    </recommendedName>
</protein>
<name>A0A4Y2L9A3_ARAVE</name>